<evidence type="ECO:0000313" key="6">
    <source>
        <dbReference type="Proteomes" id="UP000321685"/>
    </source>
</evidence>
<organism evidence="5 6">
    <name type="scientific">Pseudonocardia sulfidoxydans NBRC 16205</name>
    <dbReference type="NCBI Taxonomy" id="1223511"/>
    <lineage>
        <taxon>Bacteria</taxon>
        <taxon>Bacillati</taxon>
        <taxon>Actinomycetota</taxon>
        <taxon>Actinomycetes</taxon>
        <taxon>Pseudonocardiales</taxon>
        <taxon>Pseudonocardiaceae</taxon>
        <taxon>Pseudonocardia</taxon>
    </lineage>
</organism>
<protein>
    <recommendedName>
        <fullName evidence="3">Pyridine nucleotide-disulfide oxidoreductase domain-containing protein 2</fullName>
    </recommendedName>
</protein>
<sequence length="540" mass="56460">MAEVVQVSDTVVDAVVVGAGHNGLVAANILADAGWDVLVCEASEAPGGAVRSAEVTAPGFVNDLFSAFYPLGAASPVLRELDLEHHGLRWRHAPAVLAHVTPDDRCAVLSRDLDTTAAGLDAWAPGDGDAWRALVAQWQRIREPLLDTVLRPFPPLRGTPRLLRALGTAEALRFARMLVQPVTTFGREHFTGDGAGLLLAGNALHTDVGPDAPGSAVFGWLLAMLGQDVGFPVPQGGAGRLTDALVTRFGGRGGRIDVGRPVSRVLVAGGRALGVRDGDGVAVRARRAVLADVAAPVLYRDLVGEEHLPGRFVDDLRRFEWDLATVKVDWALDAPVPWTAPGARDAGTVHLGVGLDGLRGYAADLSAGRVPREPFVLFGQMTTTDPTRSPTGTESAWAYTHVPRDLGWTADDARRHADLVEALVERNAPGFAGLVRARSIAGPADLQARNPSLVDGAINAGTAAIHQQLVFRPVPGTGRADTPVDRLFLAGASAHPGGAVHGAPGANAARAALAASGAAGPLYRAAVRAVHRRIHPPDQP</sequence>
<name>A0A511DG73_9PSEU</name>
<evidence type="ECO:0000256" key="2">
    <source>
        <dbReference type="ARBA" id="ARBA00038825"/>
    </source>
</evidence>
<keyword evidence="6" id="KW-1185">Reference proteome</keyword>
<comment type="function">
    <text evidence="1">Probable oxidoreductase that may play a role as regulator of mitochondrial function.</text>
</comment>
<evidence type="ECO:0000256" key="1">
    <source>
        <dbReference type="ARBA" id="ARBA00037217"/>
    </source>
</evidence>
<dbReference type="PANTHER" id="PTHR10668">
    <property type="entry name" value="PHYTOENE DEHYDROGENASE"/>
    <property type="match status" value="1"/>
</dbReference>
<dbReference type="GO" id="GO:0016491">
    <property type="term" value="F:oxidoreductase activity"/>
    <property type="evidence" value="ECO:0007669"/>
    <property type="project" value="InterPro"/>
</dbReference>
<dbReference type="Pfam" id="PF01593">
    <property type="entry name" value="Amino_oxidase"/>
    <property type="match status" value="1"/>
</dbReference>
<comment type="subunit">
    <text evidence="2">Interacts with COX5B; this interaction may contribute to localize PYROXD2 to the inner face of the inner mitochondrial membrane.</text>
</comment>
<dbReference type="PANTHER" id="PTHR10668:SF105">
    <property type="entry name" value="DEHYDROGENASE-RELATED"/>
    <property type="match status" value="1"/>
</dbReference>
<dbReference type="Proteomes" id="UP000321685">
    <property type="component" value="Unassembled WGS sequence"/>
</dbReference>
<dbReference type="EMBL" id="BJVJ01000019">
    <property type="protein sequence ID" value="GEL23393.1"/>
    <property type="molecule type" value="Genomic_DNA"/>
</dbReference>
<evidence type="ECO:0000256" key="3">
    <source>
        <dbReference type="ARBA" id="ARBA00040298"/>
    </source>
</evidence>
<dbReference type="AlphaFoldDB" id="A0A511DG73"/>
<accession>A0A511DG73</accession>
<gene>
    <name evidence="5" type="ORF">PSU4_23470</name>
</gene>
<evidence type="ECO:0000259" key="4">
    <source>
        <dbReference type="Pfam" id="PF01593"/>
    </source>
</evidence>
<evidence type="ECO:0000313" key="5">
    <source>
        <dbReference type="EMBL" id="GEL23393.1"/>
    </source>
</evidence>
<dbReference type="Gene3D" id="3.50.50.60">
    <property type="entry name" value="FAD/NAD(P)-binding domain"/>
    <property type="match status" value="2"/>
</dbReference>
<proteinExistence type="predicted"/>
<dbReference type="InterPro" id="IPR002937">
    <property type="entry name" value="Amino_oxidase"/>
</dbReference>
<comment type="caution">
    <text evidence="5">The sequence shown here is derived from an EMBL/GenBank/DDBJ whole genome shotgun (WGS) entry which is preliminary data.</text>
</comment>
<dbReference type="SUPFAM" id="SSF51905">
    <property type="entry name" value="FAD/NAD(P)-binding domain"/>
    <property type="match status" value="1"/>
</dbReference>
<feature type="domain" description="Amine oxidase" evidence="4">
    <location>
        <begin position="23"/>
        <end position="503"/>
    </location>
</feature>
<dbReference type="InterPro" id="IPR036188">
    <property type="entry name" value="FAD/NAD-bd_sf"/>
</dbReference>
<reference evidence="5 6" key="1">
    <citation type="submission" date="2019-07" db="EMBL/GenBank/DDBJ databases">
        <title>Whole genome shotgun sequence of Pseudonocardia sulfidoxydans NBRC 16205.</title>
        <authorList>
            <person name="Hosoyama A."/>
            <person name="Uohara A."/>
            <person name="Ohji S."/>
            <person name="Ichikawa N."/>
        </authorList>
    </citation>
    <scope>NUCLEOTIDE SEQUENCE [LARGE SCALE GENOMIC DNA]</scope>
    <source>
        <strain evidence="5 6">NBRC 16205</strain>
    </source>
</reference>